<feature type="transmembrane region" description="Helical" evidence="5">
    <location>
        <begin position="12"/>
        <end position="30"/>
    </location>
</feature>
<evidence type="ECO:0000313" key="7">
    <source>
        <dbReference type="EMBL" id="SKC85618.1"/>
    </source>
</evidence>
<dbReference type="SUPFAM" id="SSF53300">
    <property type="entry name" value="vWA-like"/>
    <property type="match status" value="1"/>
</dbReference>
<dbReference type="InterPro" id="IPR036465">
    <property type="entry name" value="vWFA_dom_sf"/>
</dbReference>
<accession>A0A1T5MCL2</accession>
<evidence type="ECO:0000256" key="1">
    <source>
        <dbReference type="ARBA" id="ARBA00022475"/>
    </source>
</evidence>
<keyword evidence="2 5" id="KW-0812">Transmembrane</keyword>
<dbReference type="PANTHER" id="PTHR22550:SF5">
    <property type="entry name" value="LEUCINE ZIPPER PROTEIN 4"/>
    <property type="match status" value="1"/>
</dbReference>
<evidence type="ECO:0000313" key="8">
    <source>
        <dbReference type="Proteomes" id="UP000190961"/>
    </source>
</evidence>
<evidence type="ECO:0000259" key="6">
    <source>
        <dbReference type="PROSITE" id="PS50234"/>
    </source>
</evidence>
<dbReference type="Gene3D" id="3.40.50.410">
    <property type="entry name" value="von Willebrand factor, type A domain"/>
    <property type="match status" value="1"/>
</dbReference>
<gene>
    <name evidence="7" type="ORF">SAMN05660236_4932</name>
</gene>
<dbReference type="RefSeq" id="WP_079689455.1">
    <property type="nucleotide sequence ID" value="NZ_FUZU01000004.1"/>
</dbReference>
<dbReference type="EMBL" id="FUZU01000004">
    <property type="protein sequence ID" value="SKC85618.1"/>
    <property type="molecule type" value="Genomic_DNA"/>
</dbReference>
<dbReference type="AlphaFoldDB" id="A0A1T5MCL2"/>
<keyword evidence="1" id="KW-1003">Cell membrane</keyword>
<evidence type="ECO:0000256" key="4">
    <source>
        <dbReference type="ARBA" id="ARBA00023136"/>
    </source>
</evidence>
<evidence type="ECO:0000256" key="5">
    <source>
        <dbReference type="SAM" id="Phobius"/>
    </source>
</evidence>
<feature type="domain" description="VWFA" evidence="6">
    <location>
        <begin position="79"/>
        <end position="280"/>
    </location>
</feature>
<name>A0A1T5MCL2_9BACT</name>
<keyword evidence="3 5" id="KW-1133">Transmembrane helix</keyword>
<protein>
    <submittedName>
        <fullName evidence="7">Ca-activated chloride channel family protein</fullName>
    </submittedName>
</protein>
<dbReference type="SMART" id="SM00327">
    <property type="entry name" value="VWA"/>
    <property type="match status" value="1"/>
</dbReference>
<sequence length="324" mass="36427">MAWYREFGLTEIIFITLFVILYALYVIRVVKIARGLNTPYYTIFFKLGIRILYFALFIIAMLGPSFGGSKKEVKSVGKDIMICIDLSKSMDAFDIQPTRLEKIKFEMKRLVDAFSSDRIGIIIFSSEAFMQCPLTYDQNALNLFIETMNSSLVPSSGTDFGPPLRMALQKLEDDEKTGPATQSKSKVIILISDGEDFGEETEEVSRDIENKNIKLFTLGVGTESGGNIYSGRGLKNDKNGRPVLSKLNSKSLRDLANKTDGQYFEINETKNDVSRLINTIGKIEGELRDARYVDVTANKYFYFLAAAVVLLLLDVLINVPTFKI</sequence>
<dbReference type="Pfam" id="PF13519">
    <property type="entry name" value="VWA_2"/>
    <property type="match status" value="1"/>
</dbReference>
<dbReference type="Proteomes" id="UP000190961">
    <property type="component" value="Unassembled WGS sequence"/>
</dbReference>
<keyword evidence="8" id="KW-1185">Reference proteome</keyword>
<proteinExistence type="predicted"/>
<evidence type="ECO:0000256" key="3">
    <source>
        <dbReference type="ARBA" id="ARBA00022989"/>
    </source>
</evidence>
<dbReference type="STRING" id="688867.SAMN05660236_4932"/>
<dbReference type="OrthoDB" id="6206554at2"/>
<feature type="transmembrane region" description="Helical" evidence="5">
    <location>
        <begin position="300"/>
        <end position="319"/>
    </location>
</feature>
<feature type="transmembrane region" description="Helical" evidence="5">
    <location>
        <begin position="51"/>
        <end position="68"/>
    </location>
</feature>
<organism evidence="7 8">
    <name type="scientific">Ohtaekwangia koreensis</name>
    <dbReference type="NCBI Taxonomy" id="688867"/>
    <lineage>
        <taxon>Bacteria</taxon>
        <taxon>Pseudomonadati</taxon>
        <taxon>Bacteroidota</taxon>
        <taxon>Cytophagia</taxon>
        <taxon>Cytophagales</taxon>
        <taxon>Fulvivirgaceae</taxon>
        <taxon>Ohtaekwangia</taxon>
    </lineage>
</organism>
<evidence type="ECO:0000256" key="2">
    <source>
        <dbReference type="ARBA" id="ARBA00022692"/>
    </source>
</evidence>
<dbReference type="PROSITE" id="PS50234">
    <property type="entry name" value="VWFA"/>
    <property type="match status" value="1"/>
</dbReference>
<reference evidence="7 8" key="1">
    <citation type="submission" date="2017-02" db="EMBL/GenBank/DDBJ databases">
        <authorList>
            <person name="Peterson S.W."/>
        </authorList>
    </citation>
    <scope>NUCLEOTIDE SEQUENCE [LARGE SCALE GENOMIC DNA]</scope>
    <source>
        <strain evidence="7 8">DSM 25262</strain>
    </source>
</reference>
<dbReference type="InterPro" id="IPR050768">
    <property type="entry name" value="UPF0353/GerABKA_families"/>
</dbReference>
<dbReference type="InterPro" id="IPR002035">
    <property type="entry name" value="VWF_A"/>
</dbReference>
<keyword evidence="4 5" id="KW-0472">Membrane</keyword>
<dbReference type="PANTHER" id="PTHR22550">
    <property type="entry name" value="SPORE GERMINATION PROTEIN"/>
    <property type="match status" value="1"/>
</dbReference>